<evidence type="ECO:0008006" key="3">
    <source>
        <dbReference type="Google" id="ProtNLM"/>
    </source>
</evidence>
<gene>
    <name evidence="1" type="ORF">E3A20_25200</name>
</gene>
<reference evidence="1 2" key="1">
    <citation type="submission" date="2019-08" db="EMBL/GenBank/DDBJ databases">
        <title>100 year-old enigma solved: identification of Planctomyces bekefii, the type genus and species of the phylum Planctomycetes.</title>
        <authorList>
            <person name="Svetlana D.N."/>
            <person name="Overmann J."/>
        </authorList>
    </citation>
    <scope>NUCLEOTIDE SEQUENCE [LARGE SCALE GENOMIC DNA]</scope>
    <source>
        <strain evidence="1">Phe10_nw2017</strain>
    </source>
</reference>
<evidence type="ECO:0000313" key="1">
    <source>
        <dbReference type="EMBL" id="TWW08350.1"/>
    </source>
</evidence>
<proteinExistence type="predicted"/>
<dbReference type="EMBL" id="SRHE01000711">
    <property type="protein sequence ID" value="TWW08350.1"/>
    <property type="molecule type" value="Genomic_DNA"/>
</dbReference>
<dbReference type="AlphaFoldDB" id="A0A5C6M0U0"/>
<dbReference type="GO" id="GO:0016791">
    <property type="term" value="F:phosphatase activity"/>
    <property type="evidence" value="ECO:0007669"/>
    <property type="project" value="TreeGrafter"/>
</dbReference>
<keyword evidence="2" id="KW-1185">Reference proteome</keyword>
<dbReference type="InterPro" id="IPR013078">
    <property type="entry name" value="His_Pase_superF_clade-1"/>
</dbReference>
<sequence>MSTIVLIRAGCTDYEDAHRLLGNLSVPLNARGTGQVREIVQRLQQDQLPLELILTSPENPASCTAHEVARAFPRLKVKQLEELRNVNQGLWQGLPENDVRRRFPRFFRSGKEDPTAICPPEGETLSDACQRMESVLSRALRRYRVFAVVAPEPLASVIRCTVQHRRLRMTDCLCGEESGELVQVLQSSSFEAAGFAGVT</sequence>
<dbReference type="Pfam" id="PF00300">
    <property type="entry name" value="His_Phos_1"/>
    <property type="match status" value="1"/>
</dbReference>
<dbReference type="PANTHER" id="PTHR48100:SF59">
    <property type="entry name" value="ADENOSYLCOBALAMIN_ALPHA-RIBAZOLE PHOSPHATASE"/>
    <property type="match status" value="1"/>
</dbReference>
<dbReference type="GO" id="GO:0005737">
    <property type="term" value="C:cytoplasm"/>
    <property type="evidence" value="ECO:0007669"/>
    <property type="project" value="TreeGrafter"/>
</dbReference>
<dbReference type="Gene3D" id="3.40.50.1240">
    <property type="entry name" value="Phosphoglycerate mutase-like"/>
    <property type="match status" value="1"/>
</dbReference>
<dbReference type="PANTHER" id="PTHR48100">
    <property type="entry name" value="BROAD-SPECIFICITY PHOSPHATASE YOR283W-RELATED"/>
    <property type="match status" value="1"/>
</dbReference>
<dbReference type="Proteomes" id="UP000321083">
    <property type="component" value="Unassembled WGS sequence"/>
</dbReference>
<dbReference type="InterPro" id="IPR029033">
    <property type="entry name" value="His_PPase_superfam"/>
</dbReference>
<comment type="caution">
    <text evidence="1">The sequence shown here is derived from an EMBL/GenBank/DDBJ whole genome shotgun (WGS) entry which is preliminary data.</text>
</comment>
<dbReference type="CDD" id="cd07067">
    <property type="entry name" value="HP_PGM_like"/>
    <property type="match status" value="1"/>
</dbReference>
<organism evidence="1 2">
    <name type="scientific">Planctomyces bekefii</name>
    <dbReference type="NCBI Taxonomy" id="1653850"/>
    <lineage>
        <taxon>Bacteria</taxon>
        <taxon>Pseudomonadati</taxon>
        <taxon>Planctomycetota</taxon>
        <taxon>Planctomycetia</taxon>
        <taxon>Planctomycetales</taxon>
        <taxon>Planctomycetaceae</taxon>
        <taxon>Planctomyces</taxon>
    </lineage>
</organism>
<name>A0A5C6M0U0_9PLAN</name>
<protein>
    <recommendedName>
        <fullName evidence="3">Phosphoglycerate mutase</fullName>
    </recommendedName>
</protein>
<feature type="non-terminal residue" evidence="1">
    <location>
        <position position="199"/>
    </location>
</feature>
<dbReference type="SUPFAM" id="SSF53254">
    <property type="entry name" value="Phosphoglycerate mutase-like"/>
    <property type="match status" value="1"/>
</dbReference>
<evidence type="ECO:0000313" key="2">
    <source>
        <dbReference type="Proteomes" id="UP000321083"/>
    </source>
</evidence>
<accession>A0A5C6M0U0</accession>
<reference evidence="1 2" key="2">
    <citation type="submission" date="2019-08" db="EMBL/GenBank/DDBJ databases">
        <authorList>
            <person name="Henke P."/>
        </authorList>
    </citation>
    <scope>NUCLEOTIDE SEQUENCE [LARGE SCALE GENOMIC DNA]</scope>
    <source>
        <strain evidence="1">Phe10_nw2017</strain>
    </source>
</reference>
<dbReference type="InterPro" id="IPR050275">
    <property type="entry name" value="PGM_Phosphatase"/>
</dbReference>